<protein>
    <recommendedName>
        <fullName evidence="1">Cyclin-dependent kinases regulatory subunit</fullName>
    </recommendedName>
</protein>
<comment type="similarity">
    <text evidence="1">Belongs to the CKS family.</text>
</comment>
<dbReference type="Proteomes" id="UP000220214">
    <property type="component" value="Chromosome 2"/>
</dbReference>
<accession>A0A122HR57</accession>
<dbReference type="SMART" id="SM01084">
    <property type="entry name" value="CKS"/>
    <property type="match status" value="1"/>
</dbReference>
<dbReference type="Proteomes" id="UP000516480">
    <property type="component" value="Chromosome 2"/>
</dbReference>
<dbReference type="Proteomes" id="UP000219860">
    <property type="component" value="Chromosome 2"/>
</dbReference>
<keyword evidence="1" id="KW-0132">Cell division</keyword>
<evidence type="ECO:0000313" key="8">
    <source>
        <dbReference type="Proteomes" id="UP000219860"/>
    </source>
</evidence>
<evidence type="ECO:0000313" key="9">
    <source>
        <dbReference type="Proteomes" id="UP000220214"/>
    </source>
</evidence>
<dbReference type="EMBL" id="LT160022">
    <property type="protein sequence ID" value="CXH87827.1"/>
    <property type="molecule type" value="Genomic_DNA"/>
</dbReference>
<feature type="region of interest" description="Disordered" evidence="2">
    <location>
        <begin position="289"/>
        <end position="311"/>
    </location>
</feature>
<dbReference type="InterPro" id="IPR036858">
    <property type="entry name" value="Cyclin-dep_kinase_reg-sub_sf"/>
</dbReference>
<proteinExistence type="inferred from homology"/>
<comment type="function">
    <text evidence="1">Binds to the catalytic subunit of the cyclin dependent kinases and is essential for their biological function.</text>
</comment>
<dbReference type="OrthoDB" id="369901at2759"/>
<dbReference type="GO" id="GO:0016538">
    <property type="term" value="F:cyclin-dependent protein serine/threonine kinase regulator activity"/>
    <property type="evidence" value="ECO:0007669"/>
    <property type="project" value="InterPro"/>
</dbReference>
<dbReference type="EMBL" id="LT614628">
    <property type="protein sequence ID" value="SCN21877.1"/>
    <property type="molecule type" value="Genomic_DNA"/>
</dbReference>
<dbReference type="Proteomes" id="UP000069549">
    <property type="component" value="Chromosome 2"/>
</dbReference>
<gene>
    <name evidence="3" type="ORF">PBK173_000025700</name>
    <name evidence="6" type="ORF">PBNK65E_000023500</name>
    <name evidence="4" type="ORF">PBNK65NY_000023200</name>
    <name evidence="5" type="ORF">PBSP11A_000023300</name>
</gene>
<evidence type="ECO:0000256" key="2">
    <source>
        <dbReference type="SAM" id="MobiDB-lite"/>
    </source>
</evidence>
<dbReference type="EMBL" id="LT608138">
    <property type="protein sequence ID" value="SCL90127.1"/>
    <property type="molecule type" value="Genomic_DNA"/>
</dbReference>
<keyword evidence="1" id="KW-0131">Cell cycle</keyword>
<name>A0A122HR57_PLABE</name>
<dbReference type="Pfam" id="PF01111">
    <property type="entry name" value="CKS"/>
    <property type="match status" value="1"/>
</dbReference>
<dbReference type="OMA" id="YHAEVKL"/>
<dbReference type="VEuPathDB" id="PlasmoDB:PBANKA_0207500"/>
<dbReference type="Gene3D" id="3.30.170.10">
    <property type="entry name" value="Cyclin-dependent kinase, regulatory subunit"/>
    <property type="match status" value="1"/>
</dbReference>
<evidence type="ECO:0000313" key="3">
    <source>
        <dbReference type="EMBL" id="CXH87827.1"/>
    </source>
</evidence>
<dbReference type="AlphaFoldDB" id="A0A122HR57"/>
<dbReference type="SUPFAM" id="SSF55637">
    <property type="entry name" value="Cell cycle regulatory proteins"/>
    <property type="match status" value="1"/>
</dbReference>
<organism evidence="3 7">
    <name type="scientific">Plasmodium berghei</name>
    <dbReference type="NCBI Taxonomy" id="5821"/>
    <lineage>
        <taxon>Eukaryota</taxon>
        <taxon>Sar</taxon>
        <taxon>Alveolata</taxon>
        <taxon>Apicomplexa</taxon>
        <taxon>Aconoidasida</taxon>
        <taxon>Haemosporida</taxon>
        <taxon>Plasmodiidae</taxon>
        <taxon>Plasmodium</taxon>
        <taxon>Plasmodium (Vinckeia)</taxon>
    </lineage>
</organism>
<dbReference type="GO" id="GO:0051301">
    <property type="term" value="P:cell division"/>
    <property type="evidence" value="ECO:0007669"/>
    <property type="project" value="UniProtKB-UniRule"/>
</dbReference>
<dbReference type="EMBL" id="LT608250">
    <property type="protein sequence ID" value="SCM15225.1"/>
    <property type="molecule type" value="Genomic_DNA"/>
</dbReference>
<evidence type="ECO:0000313" key="6">
    <source>
        <dbReference type="EMBL" id="SCN21877.1"/>
    </source>
</evidence>
<evidence type="ECO:0000313" key="4">
    <source>
        <dbReference type="EMBL" id="SCL90127.1"/>
    </source>
</evidence>
<evidence type="ECO:0000313" key="5">
    <source>
        <dbReference type="EMBL" id="SCM15225.1"/>
    </source>
</evidence>
<evidence type="ECO:0000313" key="7">
    <source>
        <dbReference type="Proteomes" id="UP000069549"/>
    </source>
</evidence>
<sequence>MPIDNNCFYNINLSIHKIFNPRYSAPNKINDENKPANKKRRCTVSHINERNVTQKYNNDYLNYNFNNSITKRRKCSPNLAYPNKKYSPLLNRRELRNSINQSIKKSEVLRSIVSETIEKKKTETCGNKDNESFYNINKKTYYLSRYSGDNNSNGIENVKDIQDKKYIKLYLYENKQGNNQIGSTVNLNESFIMSNLAQSENCFRNKNMDSLNTFRENIPIYVNSQSTFSSFNFDREIENKYVKKILQDNCQTIDNEQFKQTEKHNMMENSCRIKNKYSYITDMNHIEKQELDDDNNNNNNNNNNNDEKIKKNKYISINSNNNRNMISSNHNDKSNRNTITNSLKRRHSIQFEKEHEKYNYSDSIYVNKRFKENDKNNKSSTRRHSDVINSNSINGIYMNNMKNSANFQNNMYPNMGKYNASNNSHNFKNIDANKNTQEQNEKKPWFKNCFLKNDGIFDNHQGIRKKKVDNTNSNGNDENSLKNDAEYLFSTDFFKDVYSNIQRKGELNFIDELLEKDTEYYISKSKLNKIVENAKNKETKYHYIDRLFLYRHAKHVVGDKEYEAYKNKCRSKQKYLDVPFPNLSEIMNLHPISDLDEIDDSDEFYGAEVKLLEDFYSNTSKTKQNNKICTFFDKKNDIENKIIIKKRHPISKPNNDLYVLGTREKLINLMNKFKREKDSFFEKILDAPDFSKLLEPVHSVNESFLLSHQLFNLQHAAQFGPVVYLIKTEDEKYIYRAIEVSKLYEDKVKSILDNKKHNSDSKERNDGYDCYSNERYPFLHELDVKYYLKIPMSTGWNHFCYLKNQHNVLFFRRLKNPSSLQ</sequence>
<evidence type="ECO:0000256" key="1">
    <source>
        <dbReference type="RuleBase" id="RU311113"/>
    </source>
</evidence>
<dbReference type="InterPro" id="IPR000789">
    <property type="entry name" value="Cyclin-dep_kinase_reg-sub"/>
</dbReference>
<reference evidence="3 7" key="1">
    <citation type="submission" date="2016-02" db="EMBL/GenBank/DDBJ databases">
        <authorList>
            <consortium name="Pathogen Informatics"/>
        </authorList>
    </citation>
    <scope>NUCLEOTIDE SEQUENCE [LARGE SCALE GENOMIC DNA]</scope>
    <source>
        <strain evidence="3 7">K173</strain>
        <strain evidence="4 10">NK65 ny</strain>
        <strain evidence="6 9">NK65e</strain>
        <strain evidence="5 8">SP11 Antwerpcl1</strain>
    </source>
</reference>
<evidence type="ECO:0000313" key="10">
    <source>
        <dbReference type="Proteomes" id="UP000516480"/>
    </source>
</evidence>